<protein>
    <recommendedName>
        <fullName evidence="1">Ig-like domain-containing protein</fullName>
    </recommendedName>
</protein>
<evidence type="ECO:0000313" key="3">
    <source>
        <dbReference type="Proteomes" id="UP000472267"/>
    </source>
</evidence>
<keyword evidence="3" id="KW-1185">Reference proteome</keyword>
<dbReference type="Gene3D" id="2.60.40.10">
    <property type="entry name" value="Immunoglobulins"/>
    <property type="match status" value="1"/>
</dbReference>
<dbReference type="InterPro" id="IPR007110">
    <property type="entry name" value="Ig-like_dom"/>
</dbReference>
<dbReference type="SUPFAM" id="SSF48726">
    <property type="entry name" value="Immunoglobulin"/>
    <property type="match status" value="1"/>
</dbReference>
<dbReference type="Ensembl" id="ENSSFAT00005012296.1">
    <property type="protein sequence ID" value="ENSSFAP00005011800.1"/>
    <property type="gene ID" value="ENSSFAG00005006567.1"/>
</dbReference>
<dbReference type="InterPro" id="IPR036179">
    <property type="entry name" value="Ig-like_dom_sf"/>
</dbReference>
<sequence>MRATPLLLFVSCLVFVAVKVSLFCLFMLEHVDVFPPDVLNVPSVSVSPSGEIMENSSVTLTCSNDATQSRINTTWYKNKETQLTTAGTGRVKTHLRHQTTSSPSVTSVLSTAETIPVWLRTAEDVMHSQ</sequence>
<proteinExistence type="predicted"/>
<evidence type="ECO:0000313" key="2">
    <source>
        <dbReference type="Ensembl" id="ENSSFAP00005011800.1"/>
    </source>
</evidence>
<dbReference type="InParanoid" id="A0A672G466"/>
<reference evidence="2" key="1">
    <citation type="submission" date="2019-06" db="EMBL/GenBank/DDBJ databases">
        <authorList>
            <consortium name="Wellcome Sanger Institute Data Sharing"/>
        </authorList>
    </citation>
    <scope>NUCLEOTIDE SEQUENCE [LARGE SCALE GENOMIC DNA]</scope>
</reference>
<organism evidence="2 3">
    <name type="scientific">Salarias fasciatus</name>
    <name type="common">Jewelled blenny</name>
    <name type="synonym">Blennius fasciatus</name>
    <dbReference type="NCBI Taxonomy" id="181472"/>
    <lineage>
        <taxon>Eukaryota</taxon>
        <taxon>Metazoa</taxon>
        <taxon>Chordata</taxon>
        <taxon>Craniata</taxon>
        <taxon>Vertebrata</taxon>
        <taxon>Euteleostomi</taxon>
        <taxon>Actinopterygii</taxon>
        <taxon>Neopterygii</taxon>
        <taxon>Teleostei</taxon>
        <taxon>Neoteleostei</taxon>
        <taxon>Acanthomorphata</taxon>
        <taxon>Ovalentaria</taxon>
        <taxon>Blenniimorphae</taxon>
        <taxon>Blenniiformes</taxon>
        <taxon>Blennioidei</taxon>
        <taxon>Blenniidae</taxon>
        <taxon>Salariinae</taxon>
        <taxon>Salarias</taxon>
    </lineage>
</organism>
<feature type="domain" description="Ig-like" evidence="1">
    <location>
        <begin position="36"/>
        <end position="78"/>
    </location>
</feature>
<dbReference type="Proteomes" id="UP000472267">
    <property type="component" value="Chromosome 6"/>
</dbReference>
<name>A0A672G466_SALFA</name>
<dbReference type="PROSITE" id="PS50835">
    <property type="entry name" value="IG_LIKE"/>
    <property type="match status" value="1"/>
</dbReference>
<reference evidence="2" key="3">
    <citation type="submission" date="2025-09" db="UniProtKB">
        <authorList>
            <consortium name="Ensembl"/>
        </authorList>
    </citation>
    <scope>IDENTIFICATION</scope>
</reference>
<reference evidence="2" key="2">
    <citation type="submission" date="2025-08" db="UniProtKB">
        <authorList>
            <consortium name="Ensembl"/>
        </authorList>
    </citation>
    <scope>IDENTIFICATION</scope>
</reference>
<dbReference type="InterPro" id="IPR013783">
    <property type="entry name" value="Ig-like_fold"/>
</dbReference>
<accession>A0A672G466</accession>
<evidence type="ECO:0000259" key="1">
    <source>
        <dbReference type="PROSITE" id="PS50835"/>
    </source>
</evidence>
<dbReference type="AlphaFoldDB" id="A0A672G466"/>